<evidence type="ECO:0000313" key="1">
    <source>
        <dbReference type="EMBL" id="RSY79376.1"/>
    </source>
</evidence>
<protein>
    <submittedName>
        <fullName evidence="1">Uncharacterized protein</fullName>
    </submittedName>
</protein>
<evidence type="ECO:0000313" key="2">
    <source>
        <dbReference type="Proteomes" id="UP000287746"/>
    </source>
</evidence>
<dbReference type="Proteomes" id="UP000287746">
    <property type="component" value="Unassembled WGS sequence"/>
</dbReference>
<sequence length="78" mass="8498">MQLLPPLTSDPKVIAREKAAGDHLPYARHMDDRTIETRDGLLMQALIERCSGRCDATQVAASALSAPVPDLSLCRSHD</sequence>
<accession>A0A430G046</accession>
<reference evidence="1 2" key="1">
    <citation type="submission" date="2018-07" db="EMBL/GenBank/DDBJ databases">
        <title>Genomic and Epidemiologic Investigation of an Indolent Hospital Outbreak.</title>
        <authorList>
            <person name="Johnson R.C."/>
            <person name="Deming C."/>
            <person name="Conlan S."/>
            <person name="Zellmer C.J."/>
            <person name="Michelin A.V."/>
            <person name="Lee-Lin S."/>
            <person name="Thomas P.J."/>
            <person name="Park M."/>
            <person name="Weingarten R.A."/>
            <person name="Less J."/>
            <person name="Dekker J.P."/>
            <person name="Frank K.M."/>
            <person name="Musser K.A."/>
            <person name="Mcquiston J.R."/>
            <person name="Henderson D.K."/>
            <person name="Lau A.F."/>
            <person name="Palmore T.N."/>
            <person name="Segre J.A."/>
        </authorList>
    </citation>
    <scope>NUCLEOTIDE SEQUENCE [LARGE SCALE GENOMIC DNA]</scope>
    <source>
        <strain evidence="1 2">SK-CDC1_0717</strain>
    </source>
</reference>
<gene>
    <name evidence="1" type="ORF">DAH66_17605</name>
</gene>
<dbReference type="AlphaFoldDB" id="A0A430G046"/>
<organism evidence="1 2">
    <name type="scientific">Sphingomonas koreensis</name>
    <dbReference type="NCBI Taxonomy" id="93064"/>
    <lineage>
        <taxon>Bacteria</taxon>
        <taxon>Pseudomonadati</taxon>
        <taxon>Pseudomonadota</taxon>
        <taxon>Alphaproteobacteria</taxon>
        <taxon>Sphingomonadales</taxon>
        <taxon>Sphingomonadaceae</taxon>
        <taxon>Sphingomonas</taxon>
    </lineage>
</organism>
<name>A0A430G046_9SPHN</name>
<dbReference type="EMBL" id="QQYZ01000020">
    <property type="protein sequence ID" value="RSY79376.1"/>
    <property type="molecule type" value="Genomic_DNA"/>
</dbReference>
<comment type="caution">
    <text evidence="1">The sequence shown here is derived from an EMBL/GenBank/DDBJ whole genome shotgun (WGS) entry which is preliminary data.</text>
</comment>
<proteinExistence type="predicted"/>